<reference evidence="3 4" key="1">
    <citation type="submission" date="2019-10" db="EMBL/GenBank/DDBJ databases">
        <title>Description of Paenibacillus humi sp. nov.</title>
        <authorList>
            <person name="Carlier A."/>
            <person name="Qi S."/>
        </authorList>
    </citation>
    <scope>NUCLEOTIDE SEQUENCE [LARGE SCALE GENOMIC DNA]</scope>
    <source>
        <strain evidence="3 4">LMG 31461</strain>
    </source>
</reference>
<keyword evidence="4" id="KW-1185">Reference proteome</keyword>
<accession>A0ABX1XE52</accession>
<evidence type="ECO:0000313" key="4">
    <source>
        <dbReference type="Proteomes" id="UP000653578"/>
    </source>
</evidence>
<dbReference type="InterPro" id="IPR001173">
    <property type="entry name" value="Glyco_trans_2-like"/>
</dbReference>
<dbReference type="Gene3D" id="3.90.550.10">
    <property type="entry name" value="Spore Coat Polysaccharide Biosynthesis Protein SpsA, Chain A"/>
    <property type="match status" value="1"/>
</dbReference>
<protein>
    <submittedName>
        <fullName evidence="3">Glycosyltransferase</fullName>
    </submittedName>
</protein>
<dbReference type="PANTHER" id="PTHR22916:SF56">
    <property type="entry name" value="GLYCOSYL TRANSFERASE"/>
    <property type="match status" value="1"/>
</dbReference>
<dbReference type="InterPro" id="IPR029063">
    <property type="entry name" value="SAM-dependent_MTases_sf"/>
</dbReference>
<evidence type="ECO:0000313" key="3">
    <source>
        <dbReference type="EMBL" id="NOU66738.1"/>
    </source>
</evidence>
<feature type="domain" description="Glycosyltransferase 2-like" evidence="2">
    <location>
        <begin position="11"/>
        <end position="131"/>
    </location>
</feature>
<dbReference type="Pfam" id="PF00535">
    <property type="entry name" value="Glycos_transf_2"/>
    <property type="match status" value="1"/>
</dbReference>
<proteinExistence type="inferred from homology"/>
<gene>
    <name evidence="3" type="ORF">GC096_22080</name>
</gene>
<dbReference type="SUPFAM" id="SSF53448">
    <property type="entry name" value="Nucleotide-diphospho-sugar transferases"/>
    <property type="match status" value="1"/>
</dbReference>
<dbReference type="RefSeq" id="WP_171633286.1">
    <property type="nucleotide sequence ID" value="NZ_WHNY01000065.1"/>
</dbReference>
<dbReference type="PANTHER" id="PTHR22916">
    <property type="entry name" value="GLYCOSYLTRANSFERASE"/>
    <property type="match status" value="1"/>
</dbReference>
<sequence length="428" mass="49088">MNSYANCPLISVGLPVYNGEKYLQLALESLLSQEYRNIEIIISDNASTDATGDICMNFVAQDSRIKYSKEEVNKGIAYNFQRVFDLSKGKYFMWAAHDDLFDKTFIAKCVQKLEESPDALLCLSDLIFIDEDGKCSTTTYITPETVGKTILQSADHIFNNFGWYDTYGLYRLETIKDRKVDLSRFGADVSFTLEIMLRGDIVKVNEPLFYYRTSNKSFEEFLMNYDKPTVSEIKTPYSNLARDLIEVIKFSRIDHNSKDQLIRNFIDILTHQNEEWKNLIIKEYLPPLSVVSLEQQIALIESIVLNYVDEGILREDINTLLQGNHIQSLSQGRPIYVWGGGSAGQRVAELMMQRKIEIEGFIDSNSLKWEKRLLDKKILSPEVVLESNCELSKRAFIVIGSSYSKEIRASLNTRGYVETTDFVEVILN</sequence>
<organism evidence="3 4">
    <name type="scientific">Paenibacillus plantarum</name>
    <dbReference type="NCBI Taxonomy" id="2654975"/>
    <lineage>
        <taxon>Bacteria</taxon>
        <taxon>Bacillati</taxon>
        <taxon>Bacillota</taxon>
        <taxon>Bacilli</taxon>
        <taxon>Bacillales</taxon>
        <taxon>Paenibacillaceae</taxon>
        <taxon>Paenibacillus</taxon>
    </lineage>
</organism>
<dbReference type="SUPFAM" id="SSF53335">
    <property type="entry name" value="S-adenosyl-L-methionine-dependent methyltransferases"/>
    <property type="match status" value="1"/>
</dbReference>
<evidence type="ECO:0000259" key="2">
    <source>
        <dbReference type="Pfam" id="PF00535"/>
    </source>
</evidence>
<dbReference type="Proteomes" id="UP000653578">
    <property type="component" value="Unassembled WGS sequence"/>
</dbReference>
<comment type="caution">
    <text evidence="3">The sequence shown here is derived from an EMBL/GenBank/DDBJ whole genome shotgun (WGS) entry which is preliminary data.</text>
</comment>
<dbReference type="InterPro" id="IPR029044">
    <property type="entry name" value="Nucleotide-diphossugar_trans"/>
</dbReference>
<dbReference type="EMBL" id="WHNY01000065">
    <property type="protein sequence ID" value="NOU66738.1"/>
    <property type="molecule type" value="Genomic_DNA"/>
</dbReference>
<comment type="similarity">
    <text evidence="1">Belongs to the glycosyltransferase 2 family.</text>
</comment>
<name>A0ABX1XE52_9BACL</name>
<evidence type="ECO:0000256" key="1">
    <source>
        <dbReference type="ARBA" id="ARBA00006739"/>
    </source>
</evidence>